<protein>
    <recommendedName>
        <fullName evidence="5">MyTH4 domain-containing protein</fullName>
    </recommendedName>
</protein>
<dbReference type="Pfam" id="PF00784">
    <property type="entry name" value="MyTH4"/>
    <property type="match status" value="1"/>
</dbReference>
<evidence type="ECO:0000313" key="6">
    <source>
        <dbReference type="Ensembl" id="ENSPSNP00000025356.1"/>
    </source>
</evidence>
<feature type="domain" description="MyTH4" evidence="5">
    <location>
        <begin position="25"/>
        <end position="178"/>
    </location>
</feature>
<reference evidence="6" key="3">
    <citation type="submission" date="2025-09" db="UniProtKB">
        <authorList>
            <consortium name="Ensembl"/>
        </authorList>
    </citation>
    <scope>IDENTIFICATION</scope>
</reference>
<dbReference type="InterPro" id="IPR051567">
    <property type="entry name" value="Unconventional_Myosin_ATPase"/>
</dbReference>
<dbReference type="Proteomes" id="UP000694554">
    <property type="component" value="Chromosome 20"/>
</dbReference>
<dbReference type="SMART" id="SM00139">
    <property type="entry name" value="MyTH4"/>
    <property type="match status" value="1"/>
</dbReference>
<keyword evidence="4" id="KW-0009">Actin-binding</keyword>
<accession>A0A8C9CYD6</accession>
<dbReference type="PANTHER" id="PTHR22692:SF16">
    <property type="entry name" value="MYOSIN XVB"/>
    <property type="match status" value="1"/>
</dbReference>
<dbReference type="InterPro" id="IPR019748">
    <property type="entry name" value="FERM_central"/>
</dbReference>
<dbReference type="SUPFAM" id="SSF47031">
    <property type="entry name" value="Second domain of FERM"/>
    <property type="match status" value="1"/>
</dbReference>
<evidence type="ECO:0000256" key="3">
    <source>
        <dbReference type="ARBA" id="ARBA00022737"/>
    </source>
</evidence>
<dbReference type="GO" id="GO:0005856">
    <property type="term" value="C:cytoskeleton"/>
    <property type="evidence" value="ECO:0007669"/>
    <property type="project" value="InterPro"/>
</dbReference>
<evidence type="ECO:0000313" key="7">
    <source>
        <dbReference type="Proteomes" id="UP000694554"/>
    </source>
</evidence>
<proteinExistence type="predicted"/>
<dbReference type="InterPro" id="IPR038185">
    <property type="entry name" value="MyTH4_dom_sf"/>
</dbReference>
<dbReference type="InterPro" id="IPR035963">
    <property type="entry name" value="FERM_2"/>
</dbReference>
<dbReference type="PANTHER" id="PTHR22692">
    <property type="entry name" value="MYOSIN VII, XV"/>
    <property type="match status" value="1"/>
</dbReference>
<dbReference type="Gene3D" id="1.25.40.530">
    <property type="entry name" value="MyTH4 domain"/>
    <property type="match status" value="1"/>
</dbReference>
<keyword evidence="3" id="KW-0677">Repeat</keyword>
<evidence type="ECO:0000256" key="2">
    <source>
        <dbReference type="ARBA" id="ARBA00022490"/>
    </source>
</evidence>
<dbReference type="GO" id="GO:0003779">
    <property type="term" value="F:actin binding"/>
    <property type="evidence" value="ECO:0007669"/>
    <property type="project" value="UniProtKB-KW"/>
</dbReference>
<keyword evidence="2" id="KW-0963">Cytoplasm</keyword>
<evidence type="ECO:0000256" key="1">
    <source>
        <dbReference type="ARBA" id="ARBA00004496"/>
    </source>
</evidence>
<dbReference type="CDD" id="cd14473">
    <property type="entry name" value="FERM_B-lobe"/>
    <property type="match status" value="1"/>
</dbReference>
<reference evidence="6" key="2">
    <citation type="submission" date="2025-08" db="UniProtKB">
        <authorList>
            <consortium name="Ensembl"/>
        </authorList>
    </citation>
    <scope>IDENTIFICATION</scope>
</reference>
<dbReference type="InterPro" id="IPR000857">
    <property type="entry name" value="MyTH4_dom"/>
</dbReference>
<dbReference type="AlphaFoldDB" id="A0A8C9CYD6"/>
<dbReference type="Ensembl" id="ENSPSNT00000028501.1">
    <property type="protein sequence ID" value="ENSPSNP00000025356.1"/>
    <property type="gene ID" value="ENSPSNG00000017920.1"/>
</dbReference>
<dbReference type="Pfam" id="PF00373">
    <property type="entry name" value="FERM_M"/>
    <property type="match status" value="1"/>
</dbReference>
<evidence type="ECO:0000256" key="4">
    <source>
        <dbReference type="ARBA" id="ARBA00023203"/>
    </source>
</evidence>
<keyword evidence="7" id="KW-1185">Reference proteome</keyword>
<sequence>MATSPSPSVACVTLPTDSDYTMQEFALLPWARPMPAHPQWPRARPPAQLTVLFILPAALMQFMGDQSKPRGKNDLDLLYGLLKLCQEENLRDEIYCQALKQITGHPRPRLCARGWTFLSLLTGYFPPSTLLMPYVTKFLQHSARSQELARRCQGHLQHTVKYGGRRQLPSPGEMQAFLKGQVVHLLLIHLPGGVEYKTNTHTFTVAAEVLEEMCGQMGITDPHEVQEFALFLIKGEGQLVRPLWPREYLTSEVVGLDVSLHSRRLSWETPLHFDNPTYVSTHYGQVLRDYLQGKLLVSAQEDARLARLAALQHLSRNHEEPPSEQDLLAYLPKQLLCQMNVAAVTSLMGQELWQLRGCSSQEAGQLGRSELPLFGYSVYMVLRVSKPALPGPGLLGLNRQRLILMDPSSQELCCSIALRDLRRLRVLSPLGPEDSPGLELNYGSADNPQTIWFELPQVGGLCALRSTSWPVTQALTAPSRRRILGQRV</sequence>
<organism evidence="6 7">
    <name type="scientific">Phocoena sinus</name>
    <name type="common">Vaquita</name>
    <dbReference type="NCBI Taxonomy" id="42100"/>
    <lineage>
        <taxon>Eukaryota</taxon>
        <taxon>Metazoa</taxon>
        <taxon>Chordata</taxon>
        <taxon>Craniata</taxon>
        <taxon>Vertebrata</taxon>
        <taxon>Euteleostomi</taxon>
        <taxon>Mammalia</taxon>
        <taxon>Eutheria</taxon>
        <taxon>Laurasiatheria</taxon>
        <taxon>Artiodactyla</taxon>
        <taxon>Whippomorpha</taxon>
        <taxon>Cetacea</taxon>
        <taxon>Odontoceti</taxon>
        <taxon>Phocoenidae</taxon>
        <taxon>Phocoena</taxon>
    </lineage>
</organism>
<evidence type="ECO:0000259" key="5">
    <source>
        <dbReference type="PROSITE" id="PS51016"/>
    </source>
</evidence>
<dbReference type="GeneTree" id="ENSGT00930000151032"/>
<reference evidence="6" key="1">
    <citation type="submission" date="2019-08" db="EMBL/GenBank/DDBJ databases">
        <title>Phocoena sinus (Vaquita) genome, mPhoSin1, primary haplotype.</title>
        <authorList>
            <person name="Morin P."/>
            <person name="Mountcastle J."/>
            <person name="Fungtammasan C."/>
            <person name="Rhie A."/>
            <person name="Rojas-Bracho L."/>
            <person name="Smith C.R."/>
            <person name="Taylor B.L."/>
            <person name="Gulland F.M.D."/>
            <person name="Musser W."/>
            <person name="Houck M."/>
            <person name="Haase B."/>
            <person name="Paez S."/>
            <person name="Howe K."/>
            <person name="Torrance J."/>
            <person name="Formenti G."/>
            <person name="Phillippy A."/>
            <person name="Ryder O."/>
            <person name="Jarvis E.D."/>
            <person name="Fedrigo O."/>
        </authorList>
    </citation>
    <scope>NUCLEOTIDE SEQUENCE [LARGE SCALE GENOMIC DNA]</scope>
</reference>
<dbReference type="PROSITE" id="PS51016">
    <property type="entry name" value="MYTH4"/>
    <property type="match status" value="1"/>
</dbReference>
<comment type="subcellular location">
    <subcellularLocation>
        <location evidence="1">Cytoplasm</location>
    </subcellularLocation>
</comment>
<name>A0A8C9CYD6_PHOSS</name>
<dbReference type="GO" id="GO:0005737">
    <property type="term" value="C:cytoplasm"/>
    <property type="evidence" value="ECO:0007669"/>
    <property type="project" value="UniProtKB-SubCell"/>
</dbReference>